<protein>
    <submittedName>
        <fullName evidence="1">Uncharacterized protein</fullName>
    </submittedName>
</protein>
<evidence type="ECO:0000313" key="2">
    <source>
        <dbReference type="Proteomes" id="UP000054549"/>
    </source>
</evidence>
<dbReference type="EMBL" id="KN818322">
    <property type="protein sequence ID" value="KIL59127.1"/>
    <property type="molecule type" value="Genomic_DNA"/>
</dbReference>
<dbReference type="AlphaFoldDB" id="A0A0C2WCU1"/>
<name>A0A0C2WCU1_AMAMK</name>
<keyword evidence="2" id="KW-1185">Reference proteome</keyword>
<accession>A0A0C2WCU1</accession>
<gene>
    <name evidence="1" type="ORF">M378DRAFT_169784</name>
</gene>
<dbReference type="InParanoid" id="A0A0C2WCU1"/>
<evidence type="ECO:0000313" key="1">
    <source>
        <dbReference type="EMBL" id="KIL59127.1"/>
    </source>
</evidence>
<reference evidence="1 2" key="1">
    <citation type="submission" date="2014-04" db="EMBL/GenBank/DDBJ databases">
        <title>Evolutionary Origins and Diversification of the Mycorrhizal Mutualists.</title>
        <authorList>
            <consortium name="DOE Joint Genome Institute"/>
            <consortium name="Mycorrhizal Genomics Consortium"/>
            <person name="Kohler A."/>
            <person name="Kuo A."/>
            <person name="Nagy L.G."/>
            <person name="Floudas D."/>
            <person name="Copeland A."/>
            <person name="Barry K.W."/>
            <person name="Cichocki N."/>
            <person name="Veneault-Fourrey C."/>
            <person name="LaButti K."/>
            <person name="Lindquist E.A."/>
            <person name="Lipzen A."/>
            <person name="Lundell T."/>
            <person name="Morin E."/>
            <person name="Murat C."/>
            <person name="Riley R."/>
            <person name="Ohm R."/>
            <person name="Sun H."/>
            <person name="Tunlid A."/>
            <person name="Henrissat B."/>
            <person name="Grigoriev I.V."/>
            <person name="Hibbett D.S."/>
            <person name="Martin F."/>
        </authorList>
    </citation>
    <scope>NUCLEOTIDE SEQUENCE [LARGE SCALE GENOMIC DNA]</scope>
    <source>
        <strain evidence="1 2">Koide BX008</strain>
    </source>
</reference>
<proteinExistence type="predicted"/>
<dbReference type="HOGENOM" id="CLU_2372300_0_0_1"/>
<sequence>MLPGNMVVIKVGCGKSGNCVPQRPHPARCSLRCSSSVGFPSIFSDFVCLARSNKTHRMIVAKLASSKKQDVWLFQSAQILSIKVSGVPTSISGES</sequence>
<dbReference type="Proteomes" id="UP000054549">
    <property type="component" value="Unassembled WGS sequence"/>
</dbReference>
<organism evidence="1 2">
    <name type="scientific">Amanita muscaria (strain Koide BX008)</name>
    <dbReference type="NCBI Taxonomy" id="946122"/>
    <lineage>
        <taxon>Eukaryota</taxon>
        <taxon>Fungi</taxon>
        <taxon>Dikarya</taxon>
        <taxon>Basidiomycota</taxon>
        <taxon>Agaricomycotina</taxon>
        <taxon>Agaricomycetes</taxon>
        <taxon>Agaricomycetidae</taxon>
        <taxon>Agaricales</taxon>
        <taxon>Pluteineae</taxon>
        <taxon>Amanitaceae</taxon>
        <taxon>Amanita</taxon>
    </lineage>
</organism>